<protein>
    <submittedName>
        <fullName evidence="1">Uncharacterized protein</fullName>
    </submittedName>
</protein>
<reference evidence="1 2" key="1">
    <citation type="submission" date="2017-06" db="EMBL/GenBank/DDBJ databases">
        <authorList>
            <consortium name="Pathogen Informatics"/>
        </authorList>
    </citation>
    <scope>NUCLEOTIDE SEQUENCE [LARGE SCALE GENOMIC DNA]</scope>
    <source>
        <strain evidence="1 2">NCTC12018</strain>
    </source>
</reference>
<sequence length="73" mass="8461">MKKIDVVELYITKRINLLERENGEYKIHQKEITELKDVLDVIAKTRSVRCGKTLTKINGFDVDKLIKQTVSSL</sequence>
<proteinExistence type="predicted"/>
<gene>
    <name evidence="1" type="ORF">SAMEA44547418_01140</name>
</gene>
<dbReference type="Proteomes" id="UP000214973">
    <property type="component" value="Chromosome 1"/>
</dbReference>
<name>A0A239ZB16_9FIRM</name>
<keyword evidence="2" id="KW-1185">Reference proteome</keyword>
<evidence type="ECO:0000313" key="1">
    <source>
        <dbReference type="EMBL" id="SNV67846.1"/>
    </source>
</evidence>
<dbReference type="AlphaFoldDB" id="A0A239ZB16"/>
<dbReference type="KEGG" id="vrm:44547418_01140"/>
<accession>A0A239ZB16</accession>
<evidence type="ECO:0000313" key="2">
    <source>
        <dbReference type="Proteomes" id="UP000214973"/>
    </source>
</evidence>
<dbReference type="EMBL" id="LT906470">
    <property type="protein sequence ID" value="SNV67846.1"/>
    <property type="molecule type" value="Genomic_DNA"/>
</dbReference>
<dbReference type="RefSeq" id="WP_157728921.1">
    <property type="nucleotide sequence ID" value="NZ_LT906470.1"/>
</dbReference>
<organism evidence="1 2">
    <name type="scientific">Veillonella rodentium</name>
    <dbReference type="NCBI Taxonomy" id="248315"/>
    <lineage>
        <taxon>Bacteria</taxon>
        <taxon>Bacillati</taxon>
        <taxon>Bacillota</taxon>
        <taxon>Negativicutes</taxon>
        <taxon>Veillonellales</taxon>
        <taxon>Veillonellaceae</taxon>
        <taxon>Veillonella</taxon>
    </lineage>
</organism>